<dbReference type="InterPro" id="IPR001810">
    <property type="entry name" value="F-box_dom"/>
</dbReference>
<dbReference type="GO" id="GO:0016787">
    <property type="term" value="F:hydrolase activity"/>
    <property type="evidence" value="ECO:0007669"/>
    <property type="project" value="UniProtKB-KW"/>
</dbReference>
<dbReference type="EC" id="5.6.2.4" evidence="17"/>
<reference evidence="24" key="2">
    <citation type="submission" date="2025-08" db="UniProtKB">
        <authorList>
            <consortium name="Ensembl"/>
        </authorList>
    </citation>
    <scope>IDENTIFICATION</scope>
    <source>
        <strain evidence="24">Guanapo</strain>
    </source>
</reference>
<evidence type="ECO:0000313" key="25">
    <source>
        <dbReference type="Proteomes" id="UP000242638"/>
    </source>
</evidence>
<dbReference type="InterPro" id="IPR014017">
    <property type="entry name" value="DNA_helicase_UvrD-like_C"/>
</dbReference>
<keyword evidence="11" id="KW-0067">ATP-binding</keyword>
<dbReference type="Gene3D" id="3.40.50.300">
    <property type="entry name" value="P-loop containing nucleotide triphosphate hydrolases"/>
    <property type="match status" value="2"/>
</dbReference>
<evidence type="ECO:0000256" key="6">
    <source>
        <dbReference type="ARBA" id="ARBA00022741"/>
    </source>
</evidence>
<evidence type="ECO:0000259" key="23">
    <source>
        <dbReference type="PROSITE" id="PS50181"/>
    </source>
</evidence>
<evidence type="ECO:0000256" key="8">
    <source>
        <dbReference type="ARBA" id="ARBA00022786"/>
    </source>
</evidence>
<accession>A0A3P9PW80</accession>
<comment type="subcellular location">
    <subcellularLocation>
        <location evidence="2">Chromosome</location>
    </subcellularLocation>
    <subcellularLocation>
        <location evidence="1">Nucleus</location>
    </subcellularLocation>
</comment>
<name>A0A3P9PW80_POERE</name>
<feature type="domain" description="F-box" evidence="23">
    <location>
        <begin position="114"/>
        <end position="168"/>
    </location>
</feature>
<dbReference type="Pfam" id="PF00580">
    <property type="entry name" value="UvrD-helicase"/>
    <property type="match status" value="1"/>
</dbReference>
<keyword evidence="12" id="KW-0238">DNA-binding</keyword>
<proteinExistence type="inferred from homology"/>
<evidence type="ECO:0000256" key="11">
    <source>
        <dbReference type="ARBA" id="ARBA00022840"/>
    </source>
</evidence>
<dbReference type="STRING" id="8081.ENSPREP00000026167"/>
<dbReference type="CDD" id="cd22095">
    <property type="entry name" value="F-box_FBXO18"/>
    <property type="match status" value="1"/>
</dbReference>
<protein>
    <recommendedName>
        <fullName evidence="19">F-box DNA helicase 1</fullName>
        <ecNumber evidence="17">5.6.2.4</ecNumber>
    </recommendedName>
    <alternativeName>
        <fullName evidence="21">DNA 3'-5' helicase 1</fullName>
    </alternativeName>
    <alternativeName>
        <fullName evidence="20">F-box only protein 18</fullName>
    </alternativeName>
</protein>
<evidence type="ECO:0000313" key="24">
    <source>
        <dbReference type="Ensembl" id="ENSPREP00000026167.1"/>
    </source>
</evidence>
<evidence type="ECO:0000256" key="12">
    <source>
        <dbReference type="ARBA" id="ARBA00023125"/>
    </source>
</evidence>
<dbReference type="SUPFAM" id="SSF81383">
    <property type="entry name" value="F-box domain"/>
    <property type="match status" value="1"/>
</dbReference>
<feature type="region of interest" description="Disordered" evidence="22">
    <location>
        <begin position="1"/>
        <end position="20"/>
    </location>
</feature>
<evidence type="ECO:0000256" key="22">
    <source>
        <dbReference type="SAM" id="MobiDB-lite"/>
    </source>
</evidence>
<dbReference type="Proteomes" id="UP000242638">
    <property type="component" value="Unassembled WGS sequence"/>
</dbReference>
<dbReference type="GeneTree" id="ENSGT00390000011669"/>
<keyword evidence="6" id="KW-0547">Nucleotide-binding</keyword>
<evidence type="ECO:0000256" key="14">
    <source>
        <dbReference type="ARBA" id="ARBA00023235"/>
    </source>
</evidence>
<dbReference type="InterPro" id="IPR027417">
    <property type="entry name" value="P-loop_NTPase"/>
</dbReference>
<dbReference type="FunFam" id="1.20.1280.50:FF:000011">
    <property type="entry name" value="F-box DNA helicase 1"/>
    <property type="match status" value="1"/>
</dbReference>
<evidence type="ECO:0000256" key="3">
    <source>
        <dbReference type="ARBA" id="ARBA00004906"/>
    </source>
</evidence>
<evidence type="ECO:0000256" key="19">
    <source>
        <dbReference type="ARBA" id="ARBA00071173"/>
    </source>
</evidence>
<dbReference type="InterPro" id="IPR000212">
    <property type="entry name" value="DNA_helicase_UvrD/REP"/>
</dbReference>
<dbReference type="InterPro" id="IPR036047">
    <property type="entry name" value="F-box-like_dom_sf"/>
</dbReference>
<evidence type="ECO:0000256" key="10">
    <source>
        <dbReference type="ARBA" id="ARBA00022806"/>
    </source>
</evidence>
<evidence type="ECO:0000256" key="5">
    <source>
        <dbReference type="ARBA" id="ARBA00022454"/>
    </source>
</evidence>
<evidence type="ECO:0000256" key="21">
    <source>
        <dbReference type="ARBA" id="ARBA00079567"/>
    </source>
</evidence>
<dbReference type="GO" id="GO:0003677">
    <property type="term" value="F:DNA binding"/>
    <property type="evidence" value="ECO:0007669"/>
    <property type="project" value="UniProtKB-KW"/>
</dbReference>
<evidence type="ECO:0000256" key="16">
    <source>
        <dbReference type="ARBA" id="ARBA00034617"/>
    </source>
</evidence>
<keyword evidence="5" id="KW-0158">Chromosome</keyword>
<dbReference type="GO" id="GO:0005634">
    <property type="term" value="C:nucleus"/>
    <property type="evidence" value="ECO:0007669"/>
    <property type="project" value="UniProtKB-SubCell"/>
</dbReference>
<keyword evidence="7" id="KW-0227">DNA damage</keyword>
<keyword evidence="13" id="KW-0234">DNA repair</keyword>
<keyword evidence="8" id="KW-0833">Ubl conjugation pathway</keyword>
<keyword evidence="25" id="KW-1185">Reference proteome</keyword>
<evidence type="ECO:0000256" key="2">
    <source>
        <dbReference type="ARBA" id="ARBA00004286"/>
    </source>
</evidence>
<dbReference type="PROSITE" id="PS50181">
    <property type="entry name" value="FBOX"/>
    <property type="match status" value="1"/>
</dbReference>
<sequence length="875" mass="98912">MPSTSTHRAGSGVVFEDDDDDVSLLATPTAAEVIAEDEDEIDDDSLLAAEMLPEKVSSADARLPEADYLEGMTAEMFGDDEDFDDFEEEEVEVEPLPDAHFGLLSSDKVLLHPQGCVGDLPEEVLREVLCLVPAADLYRNVCLVCHRWRNIVLDPKFVPFKKQYFRYMMKEKETVLEVCSTLKNSNITCPAPSEHSIRNLVVLMAQHKVGERVKPDDVLSCVKKHRLFPQAEAAIRLRIPDIQKFLPLGIEVRLRCRLRSRFRSLRCEPDWQGFCLTSRSQYCFLLLLFFCDTGTGKTTTLVRYAAQRPHLRFLYVAFNNSVASEARRRFPPNVDCKTAHSLAYSDVGRRYKTYEKLTFNVKPFSINLALTPGAGGYSRAKVVTTILNAFMASADQTIGPQHVPYDYAICKGHRKIIEPDEQQFFIAEAKDIWNKMKDVREKSKQAYYMPHDGYLKLWQLRDPKPCLTDRYDAIFIDEAQDCTPAIMDVLLAQRCGKILVGDPHQQIYTFKGAVNALRAVHHTHIFYLTQSFRFGAEIAFVGAAILKVCKGVKKILVGGMQKSKSCRGFRGKIGVLSRCNLGVFKGAVQLTDANQQCRIHFIGVSFAGLQKKTKKMIRQGMNAFTRRCESKCLPSDALSAIKDPLIRTFFSSKRDPYLIFKDYIIQTEDKELDGKLSIVEKYRERIPELVARLKACAETDFHQAAIFSLHPDFIVGTVHKAKGLEFDTVIVTDDFASVPASGHNLCRIQDFSFYDEWNLLYVAVTRAMSSLVITKNILRILTVAGVGYDHTVHLLHPLSAHSPRKVAQSLFGIPLRNFPSESTEENLRFLIGYLSHSVLSSQSGKTPDLDRSGRRSTVTHHTLQDDRLQNHQQQS</sequence>
<dbReference type="Pfam" id="PF13361">
    <property type="entry name" value="UvrD_C"/>
    <property type="match status" value="1"/>
</dbReference>
<keyword evidence="9" id="KW-0378">Hydrolase</keyword>
<dbReference type="Ensembl" id="ENSPRET00000026431.1">
    <property type="protein sequence ID" value="ENSPREP00000026167.1"/>
    <property type="gene ID" value="ENSPREG00000017674.1"/>
</dbReference>
<evidence type="ECO:0000256" key="15">
    <source>
        <dbReference type="ARBA" id="ARBA00023242"/>
    </source>
</evidence>
<evidence type="ECO:0000256" key="7">
    <source>
        <dbReference type="ARBA" id="ARBA00022763"/>
    </source>
</evidence>
<feature type="region of interest" description="Disordered" evidence="22">
    <location>
        <begin position="840"/>
        <end position="875"/>
    </location>
</feature>
<comment type="catalytic activity">
    <reaction evidence="16">
        <text>Couples ATP hydrolysis with the unwinding of duplex DNA by translocating in the 3'-5' direction.</text>
        <dbReference type="EC" id="5.6.2.4"/>
    </reaction>
</comment>
<dbReference type="Pfam" id="PF00646">
    <property type="entry name" value="F-box"/>
    <property type="match status" value="1"/>
</dbReference>
<dbReference type="SUPFAM" id="SSF52540">
    <property type="entry name" value="P-loop containing nucleoside triphosphate hydrolases"/>
    <property type="match status" value="1"/>
</dbReference>
<keyword evidence="10" id="KW-0347">Helicase</keyword>
<dbReference type="GO" id="GO:0005694">
    <property type="term" value="C:chromosome"/>
    <property type="evidence" value="ECO:0007669"/>
    <property type="project" value="UniProtKB-SubCell"/>
</dbReference>
<reference evidence="24" key="3">
    <citation type="submission" date="2025-09" db="UniProtKB">
        <authorList>
            <consortium name="Ensembl"/>
        </authorList>
    </citation>
    <scope>IDENTIFICATION</scope>
    <source>
        <strain evidence="24">Guanapo</strain>
    </source>
</reference>
<dbReference type="SMART" id="SM00256">
    <property type="entry name" value="FBOX"/>
    <property type="match status" value="1"/>
</dbReference>
<dbReference type="AlphaFoldDB" id="A0A3P9PW80"/>
<reference evidence="25" key="1">
    <citation type="submission" date="2013-11" db="EMBL/GenBank/DDBJ databases">
        <title>The genomic landscape of the Guanapo guppy.</title>
        <authorList>
            <person name="Kuenstner A."/>
            <person name="Dreyer C."/>
        </authorList>
    </citation>
    <scope>NUCLEOTIDE SEQUENCE</scope>
    <source>
        <strain evidence="25">Guanapo</strain>
    </source>
</reference>
<evidence type="ECO:0000256" key="20">
    <source>
        <dbReference type="ARBA" id="ARBA00075040"/>
    </source>
</evidence>
<evidence type="ECO:0000256" key="13">
    <source>
        <dbReference type="ARBA" id="ARBA00023204"/>
    </source>
</evidence>
<comment type="pathway">
    <text evidence="3">Protein modification; protein ubiquitination.</text>
</comment>
<dbReference type="GO" id="GO:0005524">
    <property type="term" value="F:ATP binding"/>
    <property type="evidence" value="ECO:0007669"/>
    <property type="project" value="UniProtKB-KW"/>
</dbReference>
<dbReference type="InterPro" id="IPR014016">
    <property type="entry name" value="UvrD-like_ATP-bd"/>
</dbReference>
<dbReference type="OMA" id="KLAVCEA"/>
<dbReference type="PANTHER" id="PTHR11070">
    <property type="entry name" value="UVRD / RECB / PCRA DNA HELICASE FAMILY MEMBER"/>
    <property type="match status" value="1"/>
</dbReference>
<dbReference type="Bgee" id="ENSPREG00000017674">
    <property type="expression patterns" value="Expressed in caudal fin and 1 other cell type or tissue"/>
</dbReference>
<comment type="similarity">
    <text evidence="4">Belongs to the helicase family. UvrD subfamily.</text>
</comment>
<dbReference type="PANTHER" id="PTHR11070:SF30">
    <property type="entry name" value="F-BOX DNA HELICASE 1"/>
    <property type="match status" value="1"/>
</dbReference>
<keyword evidence="14" id="KW-0413">Isomerase</keyword>
<comment type="catalytic activity">
    <reaction evidence="18">
        <text>ATP + H2O = ADP + phosphate + H(+)</text>
        <dbReference type="Rhea" id="RHEA:13065"/>
        <dbReference type="ChEBI" id="CHEBI:15377"/>
        <dbReference type="ChEBI" id="CHEBI:15378"/>
        <dbReference type="ChEBI" id="CHEBI:30616"/>
        <dbReference type="ChEBI" id="CHEBI:43474"/>
        <dbReference type="ChEBI" id="CHEBI:456216"/>
        <dbReference type="EC" id="5.6.2.4"/>
    </reaction>
</comment>
<organism evidence="24 25">
    <name type="scientific">Poecilia reticulata</name>
    <name type="common">Guppy</name>
    <name type="synonym">Acanthophacelus reticulatus</name>
    <dbReference type="NCBI Taxonomy" id="8081"/>
    <lineage>
        <taxon>Eukaryota</taxon>
        <taxon>Metazoa</taxon>
        <taxon>Chordata</taxon>
        <taxon>Craniata</taxon>
        <taxon>Vertebrata</taxon>
        <taxon>Euteleostomi</taxon>
        <taxon>Actinopterygii</taxon>
        <taxon>Neopterygii</taxon>
        <taxon>Teleostei</taxon>
        <taxon>Neoteleostei</taxon>
        <taxon>Acanthomorphata</taxon>
        <taxon>Ovalentaria</taxon>
        <taxon>Atherinomorphae</taxon>
        <taxon>Cyprinodontiformes</taxon>
        <taxon>Poeciliidae</taxon>
        <taxon>Poeciliinae</taxon>
        <taxon>Poecilia</taxon>
    </lineage>
</organism>
<evidence type="ECO:0000256" key="4">
    <source>
        <dbReference type="ARBA" id="ARBA00009922"/>
    </source>
</evidence>
<evidence type="ECO:0000256" key="18">
    <source>
        <dbReference type="ARBA" id="ARBA00048988"/>
    </source>
</evidence>
<dbReference type="GO" id="GO:0031297">
    <property type="term" value="P:replication fork processing"/>
    <property type="evidence" value="ECO:0007669"/>
    <property type="project" value="TreeGrafter"/>
</dbReference>
<dbReference type="GO" id="GO:0043138">
    <property type="term" value="F:3'-5' DNA helicase activity"/>
    <property type="evidence" value="ECO:0007669"/>
    <property type="project" value="UniProtKB-EC"/>
</dbReference>
<evidence type="ECO:0000256" key="1">
    <source>
        <dbReference type="ARBA" id="ARBA00004123"/>
    </source>
</evidence>
<keyword evidence="15" id="KW-0539">Nucleus</keyword>
<dbReference type="GO" id="GO:0000724">
    <property type="term" value="P:double-strand break repair via homologous recombination"/>
    <property type="evidence" value="ECO:0007669"/>
    <property type="project" value="TreeGrafter"/>
</dbReference>
<dbReference type="Gene3D" id="1.20.1280.50">
    <property type="match status" value="1"/>
</dbReference>
<evidence type="ECO:0000256" key="17">
    <source>
        <dbReference type="ARBA" id="ARBA00034808"/>
    </source>
</evidence>
<evidence type="ECO:0000256" key="9">
    <source>
        <dbReference type="ARBA" id="ARBA00022801"/>
    </source>
</evidence>